<proteinExistence type="inferred from homology"/>
<name>A0A643JQU0_9EURY</name>
<evidence type="ECO:0000256" key="1">
    <source>
        <dbReference type="ARBA" id="ARBA00005568"/>
    </source>
</evidence>
<dbReference type="PANTHER" id="PTHR30502">
    <property type="entry name" value="2-KETO-3-DEOXY-L-RHAMNONATE ALDOLASE"/>
    <property type="match status" value="1"/>
</dbReference>
<evidence type="ECO:0000256" key="3">
    <source>
        <dbReference type="ARBA" id="ARBA00023239"/>
    </source>
</evidence>
<evidence type="ECO:0000256" key="2">
    <source>
        <dbReference type="ARBA" id="ARBA00022723"/>
    </source>
</evidence>
<dbReference type="Pfam" id="PF03328">
    <property type="entry name" value="HpcH_HpaI"/>
    <property type="match status" value="1"/>
</dbReference>
<dbReference type="Gene3D" id="3.20.20.60">
    <property type="entry name" value="Phosphoenolpyruvate-binding domains"/>
    <property type="match status" value="1"/>
</dbReference>
<organism evidence="5">
    <name type="scientific">Haloferax sp. CBA1149</name>
    <dbReference type="NCBI Taxonomy" id="2650753"/>
    <lineage>
        <taxon>Archaea</taxon>
        <taxon>Methanobacteriati</taxon>
        <taxon>Methanobacteriota</taxon>
        <taxon>Stenosarchaea group</taxon>
        <taxon>Halobacteria</taxon>
        <taxon>Halobacteriales</taxon>
        <taxon>Haloferacaceae</taxon>
        <taxon>Haloferax</taxon>
    </lineage>
</organism>
<dbReference type="RefSeq" id="WP_151139495.1">
    <property type="nucleotide sequence ID" value="NZ_VZUS01000004.1"/>
</dbReference>
<dbReference type="SUPFAM" id="SSF51621">
    <property type="entry name" value="Phosphoenolpyruvate/pyruvate domain"/>
    <property type="match status" value="1"/>
</dbReference>
<protein>
    <submittedName>
        <fullName evidence="5">Aldolase</fullName>
    </submittedName>
</protein>
<dbReference type="InterPro" id="IPR050251">
    <property type="entry name" value="HpcH-HpaI_aldolase"/>
</dbReference>
<dbReference type="InterPro" id="IPR005000">
    <property type="entry name" value="Aldolase/citrate-lyase_domain"/>
</dbReference>
<dbReference type="PANTHER" id="PTHR30502:SF0">
    <property type="entry name" value="PHOSPHOENOLPYRUVATE CARBOXYLASE FAMILY PROTEIN"/>
    <property type="match status" value="1"/>
</dbReference>
<dbReference type="InterPro" id="IPR040442">
    <property type="entry name" value="Pyrv_kinase-like_dom_sf"/>
</dbReference>
<reference evidence="5" key="1">
    <citation type="submission" date="2019-09" db="EMBL/GenBank/DDBJ databases">
        <title>Genomic analysis of Haloferax sp. CBA1149.</title>
        <authorList>
            <person name="Roh S.W."/>
        </authorList>
    </citation>
    <scope>NUCLEOTIDE SEQUENCE</scope>
    <source>
        <strain evidence="5">CBA1149</strain>
    </source>
</reference>
<dbReference type="GO" id="GO:0016832">
    <property type="term" value="F:aldehyde-lyase activity"/>
    <property type="evidence" value="ECO:0007669"/>
    <property type="project" value="TreeGrafter"/>
</dbReference>
<dbReference type="GO" id="GO:0005737">
    <property type="term" value="C:cytoplasm"/>
    <property type="evidence" value="ECO:0007669"/>
    <property type="project" value="TreeGrafter"/>
</dbReference>
<dbReference type="InterPro" id="IPR015813">
    <property type="entry name" value="Pyrv/PenolPyrv_kinase-like_dom"/>
</dbReference>
<dbReference type="AlphaFoldDB" id="A0A643JQU0"/>
<keyword evidence="3" id="KW-0456">Lyase</keyword>
<dbReference type="GO" id="GO:0046872">
    <property type="term" value="F:metal ion binding"/>
    <property type="evidence" value="ECO:0007669"/>
    <property type="project" value="UniProtKB-KW"/>
</dbReference>
<dbReference type="EMBL" id="VZUS01000004">
    <property type="protein sequence ID" value="KAB1185324.1"/>
    <property type="molecule type" value="Genomic_DNA"/>
</dbReference>
<feature type="domain" description="HpcH/HpaI aldolase/citrate lyase" evidence="4">
    <location>
        <begin position="6"/>
        <end position="214"/>
    </location>
</feature>
<keyword evidence="2" id="KW-0479">Metal-binding</keyword>
<comment type="similarity">
    <text evidence="1">Belongs to the HpcH/HpaI aldolase family.</text>
</comment>
<comment type="caution">
    <text evidence="5">The sequence shown here is derived from an EMBL/GenBank/DDBJ whole genome shotgun (WGS) entry which is preliminary data.</text>
</comment>
<sequence length="234" mass="25324">MFVDVYGEMGLDFVFVDTEHTGYSPLDSPMLQQFARAADVAETEILVRMASGDPSTVRKVLDSGIRNILVPRVETADDVRTAVKAARFTYDDAAGERGVGGSYPNVWGADFENYPTRQDNTVFVGALIENKHAVANIEEILSVPELGCVFLGPADLSVSYGHPLETDHPDVREALDHVWEAALAADVPIGTFVSTADDATDAVERGAQLVQLGDEFAATRSVLGSRLEEIHADR</sequence>
<evidence type="ECO:0000313" key="5">
    <source>
        <dbReference type="EMBL" id="KAB1185324.1"/>
    </source>
</evidence>
<gene>
    <name evidence="5" type="ORF">Hfx1149_14785</name>
</gene>
<accession>A0A643JQU0</accession>
<evidence type="ECO:0000259" key="4">
    <source>
        <dbReference type="Pfam" id="PF03328"/>
    </source>
</evidence>